<dbReference type="Proteomes" id="UP000318681">
    <property type="component" value="Unassembled WGS sequence"/>
</dbReference>
<protein>
    <submittedName>
        <fullName evidence="2">DUF192 domain-containing protein</fullName>
    </submittedName>
</protein>
<dbReference type="PANTHER" id="PTHR37953:SF1">
    <property type="entry name" value="UPF0127 PROTEIN MJ1496"/>
    <property type="match status" value="1"/>
</dbReference>
<dbReference type="EMBL" id="VNIM01000043">
    <property type="protein sequence ID" value="TVV73717.1"/>
    <property type="molecule type" value="Genomic_DNA"/>
</dbReference>
<dbReference type="Gene3D" id="2.60.120.1140">
    <property type="entry name" value="Protein of unknown function DUF192"/>
    <property type="match status" value="1"/>
</dbReference>
<dbReference type="PANTHER" id="PTHR37953">
    <property type="entry name" value="UPF0127 PROTEIN MJ1496"/>
    <property type="match status" value="1"/>
</dbReference>
<dbReference type="AlphaFoldDB" id="A0A558R2X3"/>
<keyword evidence="3" id="KW-1185">Reference proteome</keyword>
<dbReference type="InterPro" id="IPR003795">
    <property type="entry name" value="DUF192"/>
</dbReference>
<dbReference type="InterPro" id="IPR038695">
    <property type="entry name" value="Saro_0823-like_sf"/>
</dbReference>
<sequence length="152" mass="16105">MALLAGCNAPARTVASPPPGPASPAAAPIAARVPLFIRTAKGERRFTIEVARTPGEQEHGLMFRERLDPDGGMIFPFSPPRPASFWMRNTVIPLDLIFIRADGRIARIAADAKPYSLDLIESGEPVAAVLEIAGGRAAELGIAAGDIVRWPG</sequence>
<evidence type="ECO:0000313" key="2">
    <source>
        <dbReference type="EMBL" id="TVV73717.1"/>
    </source>
</evidence>
<evidence type="ECO:0000256" key="1">
    <source>
        <dbReference type="SAM" id="MobiDB-lite"/>
    </source>
</evidence>
<evidence type="ECO:0000313" key="3">
    <source>
        <dbReference type="Proteomes" id="UP000318681"/>
    </source>
</evidence>
<feature type="region of interest" description="Disordered" evidence="1">
    <location>
        <begin position="1"/>
        <end position="23"/>
    </location>
</feature>
<name>A0A558R2X3_9SPHN</name>
<proteinExistence type="predicted"/>
<comment type="caution">
    <text evidence="2">The sequence shown here is derived from an EMBL/GenBank/DDBJ whole genome shotgun (WGS) entry which is preliminary data.</text>
</comment>
<dbReference type="Pfam" id="PF02643">
    <property type="entry name" value="DUF192"/>
    <property type="match status" value="1"/>
</dbReference>
<gene>
    <name evidence="2" type="ORF">FOY91_11680</name>
</gene>
<organism evidence="2 3">
    <name type="scientific">Alterirhizorhabdus solaris</name>
    <dbReference type="NCBI Taxonomy" id="2529389"/>
    <lineage>
        <taxon>Bacteria</taxon>
        <taxon>Pseudomonadati</taxon>
        <taxon>Pseudomonadota</taxon>
        <taxon>Alphaproteobacteria</taxon>
        <taxon>Sphingomonadales</taxon>
        <taxon>Rhizorhabdaceae</taxon>
        <taxon>Alterirhizorhabdus</taxon>
    </lineage>
</organism>
<dbReference type="OrthoDB" id="9808290at2"/>
<reference evidence="2 3" key="1">
    <citation type="submission" date="2019-07" db="EMBL/GenBank/DDBJ databases">
        <title>Sphingomonas solaris sp. nov., isolated from a solar panel from Boston, Massachusetts.</title>
        <authorList>
            <person name="Tanner K."/>
            <person name="Pascual J."/>
            <person name="Mancuso C."/>
            <person name="Pereto J."/>
            <person name="Khalil A."/>
            <person name="Vilanova C."/>
        </authorList>
    </citation>
    <scope>NUCLEOTIDE SEQUENCE [LARGE SCALE GENOMIC DNA]</scope>
    <source>
        <strain evidence="2 3">R4DWN</strain>
    </source>
</reference>
<accession>A0A558R2X3</accession>